<feature type="domain" description="FHA" evidence="2">
    <location>
        <begin position="86"/>
        <end position="144"/>
    </location>
</feature>
<evidence type="ECO:0000259" key="2">
    <source>
        <dbReference type="PROSITE" id="PS50006"/>
    </source>
</evidence>
<dbReference type="Proteomes" id="UP000092154">
    <property type="component" value="Unassembled WGS sequence"/>
</dbReference>
<proteinExistence type="predicted"/>
<protein>
    <recommendedName>
        <fullName evidence="2">FHA domain-containing protein</fullName>
    </recommendedName>
</protein>
<organism evidence="3 4">
    <name type="scientific">Rhizopogon vinicolor AM-OR11-026</name>
    <dbReference type="NCBI Taxonomy" id="1314800"/>
    <lineage>
        <taxon>Eukaryota</taxon>
        <taxon>Fungi</taxon>
        <taxon>Dikarya</taxon>
        <taxon>Basidiomycota</taxon>
        <taxon>Agaricomycotina</taxon>
        <taxon>Agaricomycetes</taxon>
        <taxon>Agaricomycetidae</taxon>
        <taxon>Boletales</taxon>
        <taxon>Suillineae</taxon>
        <taxon>Rhizopogonaceae</taxon>
        <taxon>Rhizopogon</taxon>
    </lineage>
</organism>
<dbReference type="InParanoid" id="A0A1B7MRM7"/>
<dbReference type="OrthoDB" id="687730at2759"/>
<feature type="region of interest" description="Disordered" evidence="1">
    <location>
        <begin position="1"/>
        <end position="52"/>
    </location>
</feature>
<dbReference type="InterPro" id="IPR008984">
    <property type="entry name" value="SMAD_FHA_dom_sf"/>
</dbReference>
<dbReference type="STRING" id="1314800.A0A1B7MRM7"/>
<evidence type="ECO:0000256" key="1">
    <source>
        <dbReference type="SAM" id="MobiDB-lite"/>
    </source>
</evidence>
<evidence type="ECO:0000313" key="4">
    <source>
        <dbReference type="Proteomes" id="UP000092154"/>
    </source>
</evidence>
<keyword evidence="4" id="KW-1185">Reference proteome</keyword>
<sequence length="156" mass="17185">MTSPELSHPSSDPPHVLTNATSRSTESNTHDELFSGQLGEGNPSANISSINDDHIAPSHRIRLVPHFDSFRFEPISRDLRDGDTQLRIGRLVDRQAVNPVTTDKLAFKSKAISWAHAEIWSDNGNINIKDTKSSGGTFVNHLRLSPADSESIPHEL</sequence>
<dbReference type="EMBL" id="KV448518">
    <property type="protein sequence ID" value="OAX35240.1"/>
    <property type="molecule type" value="Genomic_DNA"/>
</dbReference>
<feature type="compositionally biased region" description="Polar residues" evidence="1">
    <location>
        <begin position="1"/>
        <end position="10"/>
    </location>
</feature>
<dbReference type="Gene3D" id="2.60.200.20">
    <property type="match status" value="1"/>
</dbReference>
<feature type="compositionally biased region" description="Polar residues" evidence="1">
    <location>
        <begin position="18"/>
        <end position="27"/>
    </location>
</feature>
<gene>
    <name evidence="3" type="ORF">K503DRAFT_380387</name>
</gene>
<dbReference type="InterPro" id="IPR000253">
    <property type="entry name" value="FHA_dom"/>
</dbReference>
<dbReference type="SMART" id="SM00240">
    <property type="entry name" value="FHA"/>
    <property type="match status" value="1"/>
</dbReference>
<evidence type="ECO:0000313" key="3">
    <source>
        <dbReference type="EMBL" id="OAX35240.1"/>
    </source>
</evidence>
<dbReference type="AlphaFoldDB" id="A0A1B7MRM7"/>
<accession>A0A1B7MRM7</accession>
<dbReference type="SUPFAM" id="SSF49879">
    <property type="entry name" value="SMAD/FHA domain"/>
    <property type="match status" value="1"/>
</dbReference>
<reference evidence="3 4" key="1">
    <citation type="submission" date="2016-06" db="EMBL/GenBank/DDBJ databases">
        <title>Comparative genomics of the ectomycorrhizal sister species Rhizopogon vinicolor and Rhizopogon vesiculosus (Basidiomycota: Boletales) reveals a divergence of the mating type B locus.</title>
        <authorList>
            <consortium name="DOE Joint Genome Institute"/>
            <person name="Mujic A.B."/>
            <person name="Kuo A."/>
            <person name="Tritt A."/>
            <person name="Lipzen A."/>
            <person name="Chen C."/>
            <person name="Johnson J."/>
            <person name="Sharma A."/>
            <person name="Barry K."/>
            <person name="Grigoriev I.V."/>
            <person name="Spatafora J.W."/>
        </authorList>
    </citation>
    <scope>NUCLEOTIDE SEQUENCE [LARGE SCALE GENOMIC DNA]</scope>
    <source>
        <strain evidence="3 4">AM-OR11-026</strain>
    </source>
</reference>
<dbReference type="PROSITE" id="PS50006">
    <property type="entry name" value="FHA_DOMAIN"/>
    <property type="match status" value="1"/>
</dbReference>
<dbReference type="Pfam" id="PF00498">
    <property type="entry name" value="FHA"/>
    <property type="match status" value="1"/>
</dbReference>
<name>A0A1B7MRM7_9AGAM</name>